<dbReference type="GO" id="GO:0008270">
    <property type="term" value="F:zinc ion binding"/>
    <property type="evidence" value="ECO:0007669"/>
    <property type="project" value="InterPro"/>
</dbReference>
<dbReference type="SUPFAM" id="SSF50129">
    <property type="entry name" value="GroES-like"/>
    <property type="match status" value="1"/>
</dbReference>
<feature type="compositionally biased region" description="Polar residues" evidence="2">
    <location>
        <begin position="109"/>
        <end position="135"/>
    </location>
</feature>
<comment type="caution">
    <text evidence="4">The sequence shown here is derived from an EMBL/GenBank/DDBJ whole genome shotgun (WGS) entry which is preliminary data.</text>
</comment>
<dbReference type="OrthoDB" id="201656at2759"/>
<feature type="domain" description="Enoyl reductase (ER)" evidence="3">
    <location>
        <begin position="150"/>
        <end position="468"/>
    </location>
</feature>
<evidence type="ECO:0000256" key="1">
    <source>
        <dbReference type="ARBA" id="ARBA00023002"/>
    </source>
</evidence>
<gene>
    <name evidence="4" type="ORF">DDE83_008978</name>
</gene>
<dbReference type="InterPro" id="IPR036291">
    <property type="entry name" value="NAD(P)-bd_dom_sf"/>
</dbReference>
<dbReference type="GO" id="GO:0016491">
    <property type="term" value="F:oxidoreductase activity"/>
    <property type="evidence" value="ECO:0007669"/>
    <property type="project" value="UniProtKB-KW"/>
</dbReference>
<evidence type="ECO:0000259" key="3">
    <source>
        <dbReference type="SMART" id="SM00829"/>
    </source>
</evidence>
<dbReference type="Gene3D" id="3.40.50.720">
    <property type="entry name" value="NAD(P)-binding Rossmann-like Domain"/>
    <property type="match status" value="1"/>
</dbReference>
<dbReference type="Proteomes" id="UP000249619">
    <property type="component" value="Unassembled WGS sequence"/>
</dbReference>
<dbReference type="Pfam" id="PF08240">
    <property type="entry name" value="ADH_N"/>
    <property type="match status" value="1"/>
</dbReference>
<feature type="region of interest" description="Disordered" evidence="2">
    <location>
        <begin position="1"/>
        <end position="78"/>
    </location>
</feature>
<feature type="region of interest" description="Disordered" evidence="2">
    <location>
        <begin position="101"/>
        <end position="135"/>
    </location>
</feature>
<evidence type="ECO:0000256" key="2">
    <source>
        <dbReference type="SAM" id="MobiDB-lite"/>
    </source>
</evidence>
<name>A0A364MRV0_STELY</name>
<dbReference type="Pfam" id="PF13602">
    <property type="entry name" value="ADH_zinc_N_2"/>
    <property type="match status" value="1"/>
</dbReference>
<dbReference type="InterPro" id="IPR013154">
    <property type="entry name" value="ADH-like_N"/>
</dbReference>
<dbReference type="PANTHER" id="PTHR11695:SF294">
    <property type="entry name" value="RETICULON-4-INTERACTING PROTEIN 1, MITOCHONDRIAL"/>
    <property type="match status" value="1"/>
</dbReference>
<dbReference type="Gene3D" id="3.90.180.10">
    <property type="entry name" value="Medium-chain alcohol dehydrogenases, catalytic domain"/>
    <property type="match status" value="1"/>
</dbReference>
<organism evidence="4 5">
    <name type="scientific">Stemphylium lycopersici</name>
    <name type="common">Tomato gray leaf spot disease fungus</name>
    <name type="synonym">Thyrospora lycopersici</name>
    <dbReference type="NCBI Taxonomy" id="183478"/>
    <lineage>
        <taxon>Eukaryota</taxon>
        <taxon>Fungi</taxon>
        <taxon>Dikarya</taxon>
        <taxon>Ascomycota</taxon>
        <taxon>Pezizomycotina</taxon>
        <taxon>Dothideomycetes</taxon>
        <taxon>Pleosporomycetidae</taxon>
        <taxon>Pleosporales</taxon>
        <taxon>Pleosporineae</taxon>
        <taxon>Pleosporaceae</taxon>
        <taxon>Stemphylium</taxon>
    </lineage>
</organism>
<keyword evidence="5" id="KW-1185">Reference proteome</keyword>
<dbReference type="InterPro" id="IPR002364">
    <property type="entry name" value="Quin_OxRdtase/zeta-crystal_CS"/>
</dbReference>
<dbReference type="InterPro" id="IPR050700">
    <property type="entry name" value="YIM1/Zinc_Alcohol_DH_Fams"/>
</dbReference>
<dbReference type="PANTHER" id="PTHR11695">
    <property type="entry name" value="ALCOHOL DEHYDROGENASE RELATED"/>
    <property type="match status" value="1"/>
</dbReference>
<accession>A0A364MRV0</accession>
<proteinExistence type="predicted"/>
<dbReference type="GO" id="GO:0005739">
    <property type="term" value="C:mitochondrion"/>
    <property type="evidence" value="ECO:0007669"/>
    <property type="project" value="TreeGrafter"/>
</dbReference>
<dbReference type="InterPro" id="IPR011032">
    <property type="entry name" value="GroES-like_sf"/>
</dbReference>
<dbReference type="AlphaFoldDB" id="A0A364MRV0"/>
<dbReference type="SMART" id="SM00829">
    <property type="entry name" value="PKS_ER"/>
    <property type="match status" value="1"/>
</dbReference>
<dbReference type="PROSITE" id="PS01162">
    <property type="entry name" value="QOR_ZETA_CRYSTAL"/>
    <property type="match status" value="1"/>
</dbReference>
<keyword evidence="1" id="KW-0560">Oxidoreductase</keyword>
<dbReference type="CDD" id="cd08267">
    <property type="entry name" value="MDR1"/>
    <property type="match status" value="1"/>
</dbReference>
<evidence type="ECO:0000313" key="4">
    <source>
        <dbReference type="EMBL" id="RAR01126.1"/>
    </source>
</evidence>
<dbReference type="InterPro" id="IPR020843">
    <property type="entry name" value="ER"/>
</dbReference>
<protein>
    <submittedName>
        <fullName evidence="4">NADPH:quinone reductase-like protein</fullName>
    </submittedName>
</protein>
<dbReference type="SUPFAM" id="SSF51735">
    <property type="entry name" value="NAD(P)-binding Rossmann-fold domains"/>
    <property type="match status" value="1"/>
</dbReference>
<dbReference type="STRING" id="183478.A0A364MRV0"/>
<evidence type="ECO:0000313" key="5">
    <source>
        <dbReference type="Proteomes" id="UP000249619"/>
    </source>
</evidence>
<sequence length="471" mass="51059">MTRYFGGSEHNDLEPSGGEIQKDRKTHVTTPASETEVASLDKADTTKNHQAVSGPRADRLERKARAENDAERKRSKLNTVIAHMNHPEEWEAVEESRLDNTAEVAKQGRGNSREQQQIPVQMSQTSTSNAKAESMPTTMRAWQWSACSTTLEDAIQLNESAPLPTAKRSLGPGESLIQVHAAALNPVDYKLAELPVVGRMAIPKPTTPGLDFAGRVVQAGPDCNVRIGQMVFGKLEPKQQFGTLGEFIIGSKAGTVPIPEGVSAEKAATLGVCGLVTYQCIAPNVKKGHRILINGGSGGTGTFAIQIAKSLGCHVTTTCSSANFQLCKDLGADEVIDYRTNDVPSLLATGQQQYDMILDNIGHPFELYWNSPAFTKPGAKYVQVGSQVSLPFVYDLAFRFLVPTWLGGGQRPFSFGFATTNFDDFDALAKLVACGSVTPVVDEVYDFKDVKKAYEKLRTGRARGKIVVKVK</sequence>
<feature type="compositionally biased region" description="Basic and acidic residues" evidence="2">
    <location>
        <begin position="56"/>
        <end position="72"/>
    </location>
</feature>
<reference evidence="5" key="1">
    <citation type="submission" date="2018-05" db="EMBL/GenBank/DDBJ databases">
        <title>Draft genome sequence of Stemphylium lycopersici strain CIDEFI 213.</title>
        <authorList>
            <person name="Medina R."/>
            <person name="Franco M.E.E."/>
            <person name="Lucentini C.G."/>
            <person name="Saparrat M.C.N."/>
            <person name="Balatti P.A."/>
        </authorList>
    </citation>
    <scope>NUCLEOTIDE SEQUENCE [LARGE SCALE GENOMIC DNA]</scope>
    <source>
        <strain evidence="5">CIDEFI 213</strain>
    </source>
</reference>
<dbReference type="EMBL" id="QGDH01000294">
    <property type="protein sequence ID" value="RAR01126.1"/>
    <property type="molecule type" value="Genomic_DNA"/>
</dbReference>